<dbReference type="EMBL" id="JANLCK010000002">
    <property type="protein sequence ID" value="MCS5725026.1"/>
    <property type="molecule type" value="Genomic_DNA"/>
</dbReference>
<dbReference type="RefSeq" id="WP_259525502.1">
    <property type="nucleotide sequence ID" value="NZ_JANLCK010000002.1"/>
</dbReference>
<comment type="caution">
    <text evidence="4">The sequence shown here is derived from an EMBL/GenBank/DDBJ whole genome shotgun (WGS) entry which is preliminary data.</text>
</comment>
<dbReference type="InterPro" id="IPR012551">
    <property type="entry name" value="DUF1707_SHOCT-like"/>
</dbReference>
<dbReference type="Proteomes" id="UP001165587">
    <property type="component" value="Unassembled WGS sequence"/>
</dbReference>
<evidence type="ECO:0000313" key="4">
    <source>
        <dbReference type="EMBL" id="MCS5725026.1"/>
    </source>
</evidence>
<feature type="compositionally biased region" description="Basic and acidic residues" evidence="1">
    <location>
        <begin position="28"/>
        <end position="46"/>
    </location>
</feature>
<feature type="compositionally biased region" description="Basic and acidic residues" evidence="1">
    <location>
        <begin position="96"/>
        <end position="105"/>
    </location>
</feature>
<gene>
    <name evidence="4" type="ORF">N1028_03870</name>
</gene>
<organism evidence="4 5">
    <name type="scientific">Herbiconiux oxytropis</name>
    <dbReference type="NCBI Taxonomy" id="2970915"/>
    <lineage>
        <taxon>Bacteria</taxon>
        <taxon>Bacillati</taxon>
        <taxon>Actinomycetota</taxon>
        <taxon>Actinomycetes</taxon>
        <taxon>Micrococcales</taxon>
        <taxon>Microbacteriaceae</taxon>
        <taxon>Herbiconiux</taxon>
    </lineage>
</organism>
<name>A0AA41XBA5_9MICO</name>
<reference evidence="4" key="1">
    <citation type="submission" date="2022-08" db="EMBL/GenBank/DDBJ databases">
        <authorList>
            <person name="Deng Y."/>
            <person name="Han X.-F."/>
            <person name="Zhang Y.-Q."/>
        </authorList>
    </citation>
    <scope>NUCLEOTIDE SEQUENCE</scope>
    <source>
        <strain evidence="4">CPCC 203407</strain>
    </source>
</reference>
<evidence type="ECO:0000259" key="3">
    <source>
        <dbReference type="Pfam" id="PF08044"/>
    </source>
</evidence>
<feature type="region of interest" description="Disordered" evidence="1">
    <location>
        <begin position="71"/>
        <end position="107"/>
    </location>
</feature>
<feature type="transmembrane region" description="Helical" evidence="2">
    <location>
        <begin position="143"/>
        <end position="162"/>
    </location>
</feature>
<evidence type="ECO:0000313" key="5">
    <source>
        <dbReference type="Proteomes" id="UP001165587"/>
    </source>
</evidence>
<keyword evidence="5" id="KW-1185">Reference proteome</keyword>
<keyword evidence="2" id="KW-0472">Membrane</keyword>
<feature type="domain" description="DUF1707" evidence="3">
    <location>
        <begin position="12"/>
        <end position="64"/>
    </location>
</feature>
<keyword evidence="2" id="KW-1133">Transmembrane helix</keyword>
<feature type="region of interest" description="Disordered" evidence="1">
    <location>
        <begin position="28"/>
        <end position="54"/>
    </location>
</feature>
<accession>A0AA41XBA5</accession>
<dbReference type="Pfam" id="PF08044">
    <property type="entry name" value="DUF1707"/>
    <property type="match status" value="1"/>
</dbReference>
<protein>
    <submittedName>
        <fullName evidence="4">DUF1707 domain-containing protein</fullName>
    </submittedName>
</protein>
<feature type="transmembrane region" description="Helical" evidence="2">
    <location>
        <begin position="110"/>
        <end position="137"/>
    </location>
</feature>
<dbReference type="AlphaFoldDB" id="A0AA41XBA5"/>
<evidence type="ECO:0000256" key="1">
    <source>
        <dbReference type="SAM" id="MobiDB-lite"/>
    </source>
</evidence>
<proteinExistence type="predicted"/>
<sequence>MTDYSDAAGASIRLSNADRDEAVARLARAHGDGRLTADEYTERSDTAKTATTRGELAPLFADLPDTTKESVIGSAAGSAPDPDFGPPPAAAYPSKPGDESRDSYNRTRPLGGTAGVVAVSVTPLIALAAFLLCGFLAPDGFAWSWLFWLAVPIVGIIVYGPAGRSGNRD</sequence>
<evidence type="ECO:0000256" key="2">
    <source>
        <dbReference type="SAM" id="Phobius"/>
    </source>
</evidence>
<keyword evidence="2" id="KW-0812">Transmembrane</keyword>